<name>A0A385EB14_9CAUD</name>
<dbReference type="EMBL" id="MH588546">
    <property type="protein sequence ID" value="AXQ69091.1"/>
    <property type="molecule type" value="Genomic_DNA"/>
</dbReference>
<reference evidence="2" key="1">
    <citation type="submission" date="2018-07" db="EMBL/GenBank/DDBJ databases">
        <title>Giant CbK-like Caulobacter bacteriophages have genetically divergent genomes.</title>
        <authorList>
            <person name="Wilson K.M."/>
            <person name="Ely B."/>
        </authorList>
    </citation>
    <scope>NUCLEOTIDE SEQUENCE [LARGE SCALE GENOMIC DNA]</scope>
</reference>
<dbReference type="PROSITE" id="PS51257">
    <property type="entry name" value="PROKAR_LIPOPROTEIN"/>
    <property type="match status" value="1"/>
</dbReference>
<organism evidence="1 2">
    <name type="scientific">Caulobacter phage CcrBL9</name>
    <dbReference type="NCBI Taxonomy" id="2283270"/>
    <lineage>
        <taxon>Viruses</taxon>
        <taxon>Duplodnaviria</taxon>
        <taxon>Heunggongvirae</taxon>
        <taxon>Uroviricota</taxon>
        <taxon>Caudoviricetes</taxon>
        <taxon>Jeanschmidtviridae</taxon>
        <taxon>Bertelyvirus</taxon>
        <taxon>Bertelyvirus BL9</taxon>
    </lineage>
</organism>
<gene>
    <name evidence="1" type="ORF">CcrBL9_gp067c</name>
</gene>
<evidence type="ECO:0008006" key="3">
    <source>
        <dbReference type="Google" id="ProtNLM"/>
    </source>
</evidence>
<sequence length="107" mass="11499">MIKFRIALMALATAGLAACTQAEADYQFNYGKPARITCFSGGFITVDDFSTGKVAKHGDSDGFYYTSQTSGRIQEITGDCSVDYAAPKPEGWTPTHRRPVIAKAVAP</sequence>
<dbReference type="Proteomes" id="UP000259421">
    <property type="component" value="Segment"/>
</dbReference>
<keyword evidence="2" id="KW-1185">Reference proteome</keyword>
<evidence type="ECO:0000313" key="1">
    <source>
        <dbReference type="EMBL" id="AXQ69091.1"/>
    </source>
</evidence>
<proteinExistence type="predicted"/>
<accession>A0A385EB14</accession>
<evidence type="ECO:0000313" key="2">
    <source>
        <dbReference type="Proteomes" id="UP000259421"/>
    </source>
</evidence>
<reference evidence="1 2" key="2">
    <citation type="submission" date="2018-09" db="EMBL/GenBank/DDBJ databases">
        <title>Giant CbK-like Caulobacter bacteriophages have genetically divergent genomes.</title>
        <authorList>
            <person name="Wilson K."/>
            <person name="Ely B."/>
        </authorList>
    </citation>
    <scope>NUCLEOTIDE SEQUENCE [LARGE SCALE GENOMIC DNA]</scope>
</reference>
<protein>
    <recommendedName>
        <fullName evidence="3">Lipoprotein</fullName>
    </recommendedName>
</protein>